<keyword evidence="2" id="KW-1185">Reference proteome</keyword>
<feature type="transmembrane region" description="Helical" evidence="1">
    <location>
        <begin position="147"/>
        <end position="168"/>
    </location>
</feature>
<name>A0A914ZBM4_9BILA</name>
<evidence type="ECO:0000313" key="2">
    <source>
        <dbReference type="Proteomes" id="UP000887577"/>
    </source>
</evidence>
<dbReference type="WBParaSite" id="PSU_v2.g9325.t1">
    <property type="protein sequence ID" value="PSU_v2.g9325.t1"/>
    <property type="gene ID" value="PSU_v2.g9325"/>
</dbReference>
<evidence type="ECO:0000256" key="1">
    <source>
        <dbReference type="SAM" id="Phobius"/>
    </source>
</evidence>
<protein>
    <submittedName>
        <fullName evidence="3">Uncharacterized protein</fullName>
    </submittedName>
</protein>
<organism evidence="2 3">
    <name type="scientific">Panagrolaimus superbus</name>
    <dbReference type="NCBI Taxonomy" id="310955"/>
    <lineage>
        <taxon>Eukaryota</taxon>
        <taxon>Metazoa</taxon>
        <taxon>Ecdysozoa</taxon>
        <taxon>Nematoda</taxon>
        <taxon>Chromadorea</taxon>
        <taxon>Rhabditida</taxon>
        <taxon>Tylenchina</taxon>
        <taxon>Panagrolaimomorpha</taxon>
        <taxon>Panagrolaimoidea</taxon>
        <taxon>Panagrolaimidae</taxon>
        <taxon>Panagrolaimus</taxon>
    </lineage>
</organism>
<proteinExistence type="predicted"/>
<accession>A0A914ZBM4</accession>
<keyword evidence="1" id="KW-1133">Transmembrane helix</keyword>
<dbReference type="Proteomes" id="UP000887577">
    <property type="component" value="Unplaced"/>
</dbReference>
<sequence>MSVSRTSASESLSEIIRVAHLRFIERISQLFGEIQSSQDIIPTDNEINHRRGKRSIVAASLGAIATSAIWYFVDNVRNVNSNLNQINKDIEFPAIKEQQLYVSTTIINIGFFVEHEFARYNTPELSVTVNGTEYAYSLKNCTMKVKLIVTTLIINFTRIIGFISFMSLS</sequence>
<dbReference type="AlphaFoldDB" id="A0A914ZBM4"/>
<keyword evidence="1" id="KW-0472">Membrane</keyword>
<keyword evidence="1" id="KW-0812">Transmembrane</keyword>
<reference evidence="3" key="1">
    <citation type="submission" date="2022-11" db="UniProtKB">
        <authorList>
            <consortium name="WormBaseParasite"/>
        </authorList>
    </citation>
    <scope>IDENTIFICATION</scope>
</reference>
<feature type="transmembrane region" description="Helical" evidence="1">
    <location>
        <begin position="56"/>
        <end position="73"/>
    </location>
</feature>
<evidence type="ECO:0000313" key="3">
    <source>
        <dbReference type="WBParaSite" id="PSU_v2.g9325.t1"/>
    </source>
</evidence>